<evidence type="ECO:0000313" key="4">
    <source>
        <dbReference type="EMBL" id="RLL08107.1"/>
    </source>
</evidence>
<dbReference type="EMBL" id="RCHT01000037">
    <property type="protein sequence ID" value="RLL08107.1"/>
    <property type="molecule type" value="Genomic_DNA"/>
</dbReference>
<gene>
    <name evidence="4" type="ORF">D4A47_12630</name>
</gene>
<protein>
    <submittedName>
        <fullName evidence="4">DUF348 domain-containing protein</fullName>
    </submittedName>
</protein>
<dbReference type="GO" id="GO:0004553">
    <property type="term" value="F:hydrolase activity, hydrolyzing O-glycosyl compounds"/>
    <property type="evidence" value="ECO:0007669"/>
    <property type="project" value="InterPro"/>
</dbReference>
<evidence type="ECO:0000256" key="1">
    <source>
        <dbReference type="ARBA" id="ARBA00022729"/>
    </source>
</evidence>
<feature type="domain" description="G5" evidence="3">
    <location>
        <begin position="163"/>
        <end position="243"/>
    </location>
</feature>
<dbReference type="Gene3D" id="2.20.230.10">
    <property type="entry name" value="Resuscitation-promoting factor rpfb"/>
    <property type="match status" value="1"/>
</dbReference>
<feature type="transmembrane region" description="Helical" evidence="2">
    <location>
        <begin position="32"/>
        <end position="50"/>
    </location>
</feature>
<dbReference type="InterPro" id="IPR010611">
    <property type="entry name" value="3D_dom"/>
</dbReference>
<reference evidence="4 5" key="1">
    <citation type="submission" date="2018-10" db="EMBL/GenBank/DDBJ databases">
        <title>Anaerotruncus faecis sp. nov., isolated from human feces.</title>
        <authorList>
            <person name="Wang Y.-J."/>
        </authorList>
    </citation>
    <scope>NUCLEOTIDE SEQUENCE [LARGE SCALE GENOMIC DNA]</scope>
    <source>
        <strain evidence="4 5">22A2-44</strain>
    </source>
</reference>
<keyword evidence="2" id="KW-0812">Transmembrane</keyword>
<dbReference type="GO" id="GO:0019867">
    <property type="term" value="C:outer membrane"/>
    <property type="evidence" value="ECO:0007669"/>
    <property type="project" value="InterPro"/>
</dbReference>
<dbReference type="Pfam" id="PF03990">
    <property type="entry name" value="DUF348"/>
    <property type="match status" value="1"/>
</dbReference>
<evidence type="ECO:0000259" key="3">
    <source>
        <dbReference type="PROSITE" id="PS51109"/>
    </source>
</evidence>
<dbReference type="Proteomes" id="UP000276301">
    <property type="component" value="Unassembled WGS sequence"/>
</dbReference>
<comment type="caution">
    <text evidence="4">The sequence shown here is derived from an EMBL/GenBank/DDBJ whole genome shotgun (WGS) entry which is preliminary data.</text>
</comment>
<proteinExistence type="predicted"/>
<dbReference type="InterPro" id="IPR011098">
    <property type="entry name" value="G5_dom"/>
</dbReference>
<keyword evidence="2" id="KW-1133">Transmembrane helix</keyword>
<dbReference type="GO" id="GO:0009254">
    <property type="term" value="P:peptidoglycan turnover"/>
    <property type="evidence" value="ECO:0007669"/>
    <property type="project" value="InterPro"/>
</dbReference>
<dbReference type="InterPro" id="IPR059180">
    <property type="entry name" value="3D_YorM"/>
</dbReference>
<keyword evidence="5" id="KW-1185">Reference proteome</keyword>
<evidence type="ECO:0000256" key="2">
    <source>
        <dbReference type="SAM" id="Phobius"/>
    </source>
</evidence>
<dbReference type="AlphaFoldDB" id="A0A498CW30"/>
<dbReference type="Pfam" id="PF06725">
    <property type="entry name" value="3D"/>
    <property type="match status" value="1"/>
</dbReference>
<dbReference type="SMART" id="SM01208">
    <property type="entry name" value="G5"/>
    <property type="match status" value="1"/>
</dbReference>
<evidence type="ECO:0000313" key="5">
    <source>
        <dbReference type="Proteomes" id="UP000276301"/>
    </source>
</evidence>
<organism evidence="4 5">
    <name type="scientific">Anaerotruncus massiliensis</name>
    <name type="common">ex Liu et al. 2021</name>
    <dbReference type="NCBI Taxonomy" id="2321404"/>
    <lineage>
        <taxon>Bacteria</taxon>
        <taxon>Bacillati</taxon>
        <taxon>Bacillota</taxon>
        <taxon>Clostridia</taxon>
        <taxon>Eubacteriales</taxon>
        <taxon>Oscillospiraceae</taxon>
        <taxon>Anaerotruncus</taxon>
    </lineage>
</organism>
<dbReference type="InterPro" id="IPR007137">
    <property type="entry name" value="DUF348"/>
</dbReference>
<sequence>MEIPPAGEQEGVGMKKLWSEVRALGRFLRSRIFAVSMLSLVLAFVVYQITTATNTVYVIDEDGRTVSHTMENRPDRILQSVGLGALAAGDPGLGEISGHYVQVDTTKSFRVTLTADGETQEYEVGSGTTVSELLHDNGIEYDGNDLLDPPAEKSLEDGDEVVLQRVEYEKYTVDEAIPYETVRKNSPLLRVGNSRTIQPGADGIKTLTYVQRTVDGEKEDVQLLGEKVTLAPVTETILIGSLTPVSPLDFDLNVDEEGRPVEYARLLTNQVATGYSARQGAKTASGRYAVPGHVAVDPREIPYGSRLYIVSHDNNFIYGCAIAADTGTGLLADIVDVDLFYDTYAESALNGRKIVDIYVLD</sequence>
<name>A0A498CW30_9FIRM</name>
<keyword evidence="1" id="KW-0732">Signal</keyword>
<dbReference type="PROSITE" id="PS51109">
    <property type="entry name" value="G5"/>
    <property type="match status" value="1"/>
</dbReference>
<dbReference type="CDD" id="cd14667">
    <property type="entry name" value="3D_containing_proteins"/>
    <property type="match status" value="1"/>
</dbReference>
<dbReference type="Pfam" id="PF07501">
    <property type="entry name" value="G5"/>
    <property type="match status" value="1"/>
</dbReference>
<keyword evidence="2" id="KW-0472">Membrane</keyword>
<accession>A0A498CW30</accession>